<evidence type="ECO:0000256" key="5">
    <source>
        <dbReference type="ARBA" id="ARBA00022692"/>
    </source>
</evidence>
<dbReference type="EMBL" id="RBZV01000003">
    <property type="protein sequence ID" value="RKP49348.1"/>
    <property type="molecule type" value="Genomic_DNA"/>
</dbReference>
<keyword evidence="10" id="KW-0998">Cell outer membrane</keyword>
<dbReference type="OrthoDB" id="8982743at2"/>
<proteinExistence type="predicted"/>
<reference evidence="13 14" key="1">
    <citation type="submission" date="2018-10" db="EMBL/GenBank/DDBJ databases">
        <title>Paraburkholderia sp. 7MK8-2, isolated from soil.</title>
        <authorList>
            <person name="Gao Z.-H."/>
            <person name="Qiu L.-H."/>
        </authorList>
    </citation>
    <scope>NUCLEOTIDE SEQUENCE [LARGE SCALE GENOMIC DNA]</scope>
    <source>
        <strain evidence="13 14">7MK8-2</strain>
    </source>
</reference>
<feature type="domain" description="Porin" evidence="12">
    <location>
        <begin position="17"/>
        <end position="337"/>
    </location>
</feature>
<dbReference type="SUPFAM" id="SSF56935">
    <property type="entry name" value="Porins"/>
    <property type="match status" value="1"/>
</dbReference>
<dbReference type="PANTHER" id="PTHR34501:SF9">
    <property type="entry name" value="MAJOR OUTER MEMBRANE PROTEIN P.IA"/>
    <property type="match status" value="1"/>
</dbReference>
<dbReference type="InterPro" id="IPR023614">
    <property type="entry name" value="Porin_dom_sf"/>
</dbReference>
<evidence type="ECO:0000256" key="9">
    <source>
        <dbReference type="ARBA" id="ARBA00023136"/>
    </source>
</evidence>
<keyword evidence="5" id="KW-0812">Transmembrane</keyword>
<evidence type="ECO:0000256" key="11">
    <source>
        <dbReference type="SAM" id="SignalP"/>
    </source>
</evidence>
<organism evidence="13 14">
    <name type="scientific">Trinickia fusca</name>
    <dbReference type="NCBI Taxonomy" id="2419777"/>
    <lineage>
        <taxon>Bacteria</taxon>
        <taxon>Pseudomonadati</taxon>
        <taxon>Pseudomonadota</taxon>
        <taxon>Betaproteobacteria</taxon>
        <taxon>Burkholderiales</taxon>
        <taxon>Burkholderiaceae</taxon>
        <taxon>Trinickia</taxon>
    </lineage>
</organism>
<keyword evidence="8" id="KW-0626">Porin</keyword>
<evidence type="ECO:0000313" key="14">
    <source>
        <dbReference type="Proteomes" id="UP000280434"/>
    </source>
</evidence>
<evidence type="ECO:0000256" key="7">
    <source>
        <dbReference type="ARBA" id="ARBA00023065"/>
    </source>
</evidence>
<evidence type="ECO:0000313" key="13">
    <source>
        <dbReference type="EMBL" id="RKP49348.1"/>
    </source>
</evidence>
<name>A0A494XFQ3_9BURK</name>
<dbReference type="PRINTS" id="PR00184">
    <property type="entry name" value="NEISSPPORIN"/>
</dbReference>
<dbReference type="Proteomes" id="UP000280434">
    <property type="component" value="Unassembled WGS sequence"/>
</dbReference>
<keyword evidence="6 11" id="KW-0732">Signal</keyword>
<evidence type="ECO:0000256" key="6">
    <source>
        <dbReference type="ARBA" id="ARBA00022729"/>
    </source>
</evidence>
<keyword evidence="14" id="KW-1185">Reference proteome</keyword>
<dbReference type="CDD" id="cd00342">
    <property type="entry name" value="gram_neg_porins"/>
    <property type="match status" value="1"/>
</dbReference>
<dbReference type="GO" id="GO:0034220">
    <property type="term" value="P:monoatomic ion transmembrane transport"/>
    <property type="evidence" value="ECO:0007669"/>
    <property type="project" value="InterPro"/>
</dbReference>
<dbReference type="InterPro" id="IPR050298">
    <property type="entry name" value="Gram-neg_bact_OMP"/>
</dbReference>
<feature type="signal peptide" evidence="11">
    <location>
        <begin position="1"/>
        <end position="25"/>
    </location>
</feature>
<keyword evidence="9" id="KW-0472">Membrane</keyword>
<comment type="caution">
    <text evidence="13">The sequence shown here is derived from an EMBL/GenBank/DDBJ whole genome shotgun (WGS) entry which is preliminary data.</text>
</comment>
<evidence type="ECO:0000256" key="10">
    <source>
        <dbReference type="ARBA" id="ARBA00023237"/>
    </source>
</evidence>
<dbReference type="Gene3D" id="2.40.160.10">
    <property type="entry name" value="Porin"/>
    <property type="match status" value="1"/>
</dbReference>
<sequence>MKQQGWWMAAAGAGLGIAFAGNVCAQSSVTLYGIVDSGMTYTNNLNGHVAWQATSGNEQGARWGLIGSEDLGGGTRALFKLENGFNLETGAAGQGNRMFGRQAWVGMSNDRWGNVTLGRQYNAAQDVLAPMQIGASTSLTQYALHPFDTDDLNNTFRTDNSVKYATPSLAGVQASAMYAFSNSSAFARNRSYSLGVSYAHGPVHLGAAYVRLDDPAFDTGGAIPSDNYFSFLKGIVRQQIWGAGGTYEYGDATFGLLYTTSLFSLQTGASERFTNYEANLRYRFTPALWFAFGETYTQVHETGSTTPSLHYLQTSTGLQYYLSKRTDVYVNAIYQRASSNTVAAIEGLSGPSSTRTQVTGVVGIRHKF</sequence>
<dbReference type="Pfam" id="PF13609">
    <property type="entry name" value="Porin_4"/>
    <property type="match status" value="1"/>
</dbReference>
<evidence type="ECO:0000256" key="4">
    <source>
        <dbReference type="ARBA" id="ARBA00022452"/>
    </source>
</evidence>
<accession>A0A494XFQ3</accession>
<gene>
    <name evidence="13" type="ORF">D7S89_11310</name>
</gene>
<dbReference type="InterPro" id="IPR002299">
    <property type="entry name" value="Porin_Neis"/>
</dbReference>
<dbReference type="PANTHER" id="PTHR34501">
    <property type="entry name" value="PROTEIN YDDL-RELATED"/>
    <property type="match status" value="1"/>
</dbReference>
<keyword evidence="7" id="KW-0406">Ion transport</keyword>
<comment type="subunit">
    <text evidence="2">Homotrimer.</text>
</comment>
<dbReference type="GO" id="GO:0015288">
    <property type="term" value="F:porin activity"/>
    <property type="evidence" value="ECO:0007669"/>
    <property type="project" value="UniProtKB-KW"/>
</dbReference>
<dbReference type="PRINTS" id="PR00182">
    <property type="entry name" value="ECOLNEIPORIN"/>
</dbReference>
<dbReference type="AlphaFoldDB" id="A0A494XFQ3"/>
<evidence type="ECO:0000256" key="1">
    <source>
        <dbReference type="ARBA" id="ARBA00004571"/>
    </source>
</evidence>
<dbReference type="GO" id="GO:0009279">
    <property type="term" value="C:cell outer membrane"/>
    <property type="evidence" value="ECO:0007669"/>
    <property type="project" value="UniProtKB-SubCell"/>
</dbReference>
<keyword evidence="3" id="KW-0813">Transport</keyword>
<dbReference type="InterPro" id="IPR001702">
    <property type="entry name" value="Porin_Gram-ve"/>
</dbReference>
<dbReference type="GO" id="GO:0046930">
    <property type="term" value="C:pore complex"/>
    <property type="evidence" value="ECO:0007669"/>
    <property type="project" value="UniProtKB-KW"/>
</dbReference>
<dbReference type="RefSeq" id="WP_121277736.1">
    <property type="nucleotide sequence ID" value="NZ_RBZV01000003.1"/>
</dbReference>
<evidence type="ECO:0000256" key="3">
    <source>
        <dbReference type="ARBA" id="ARBA00022448"/>
    </source>
</evidence>
<dbReference type="InterPro" id="IPR033900">
    <property type="entry name" value="Gram_neg_porin_domain"/>
</dbReference>
<evidence type="ECO:0000259" key="12">
    <source>
        <dbReference type="Pfam" id="PF13609"/>
    </source>
</evidence>
<evidence type="ECO:0000256" key="2">
    <source>
        <dbReference type="ARBA" id="ARBA00011233"/>
    </source>
</evidence>
<keyword evidence="4" id="KW-1134">Transmembrane beta strand</keyword>
<comment type="subcellular location">
    <subcellularLocation>
        <location evidence="1">Cell outer membrane</location>
        <topology evidence="1">Multi-pass membrane protein</topology>
    </subcellularLocation>
</comment>
<feature type="chain" id="PRO_5019762446" evidence="11">
    <location>
        <begin position="26"/>
        <end position="368"/>
    </location>
</feature>
<protein>
    <submittedName>
        <fullName evidence="13">Porin</fullName>
    </submittedName>
</protein>
<evidence type="ECO:0000256" key="8">
    <source>
        <dbReference type="ARBA" id="ARBA00023114"/>
    </source>
</evidence>